<evidence type="ECO:0000256" key="2">
    <source>
        <dbReference type="ARBA" id="ARBA00022741"/>
    </source>
</evidence>
<accession>C4V0V1</accession>
<keyword evidence="2" id="KW-0547">Nucleotide-binding</keyword>
<dbReference type="SUPFAM" id="SSF52540">
    <property type="entry name" value="P-loop containing nucleoside triphosphate hydrolases"/>
    <property type="match status" value="1"/>
</dbReference>
<dbReference type="AlphaFoldDB" id="C4V0V1"/>
<dbReference type="PROSITE" id="PS50893">
    <property type="entry name" value="ABC_TRANSPORTER_2"/>
    <property type="match status" value="1"/>
</dbReference>
<keyword evidence="5" id="KW-0378">Hydrolase</keyword>
<sequence>MNFDNAAGGKCVLCFKDISVDYGRGNDAVHALADVSVQLEHSAVLALIGASGCGKSTLLRVGAGLLQPTSGQVTCGGAPIDPHALRIGFLPQNYGLLAWKTVRENILLAAEIKGIRRDEDAERLDTLVDELGLRDLLARYPHELSGGQQQRVGLARVFFLAPDLLLMDEPFSALDAITREAMQEVFLSLRRQYAVTTLLVTHYVEEALMLADRIAVMRGKPGRIVEVIDNAFVGDTARRGSPTFSAMGQTLREKIAGEEA</sequence>
<dbReference type="SMART" id="SM00382">
    <property type="entry name" value="AAA"/>
    <property type="match status" value="1"/>
</dbReference>
<comment type="caution">
    <text evidence="5">The sequence shown here is derived from an EMBL/GenBank/DDBJ whole genome shotgun (WGS) entry which is preliminary data.</text>
</comment>
<evidence type="ECO:0000259" key="4">
    <source>
        <dbReference type="PROSITE" id="PS50893"/>
    </source>
</evidence>
<keyword evidence="3 5" id="KW-0067">ATP-binding</keyword>
<dbReference type="STRING" id="638302.HMPREF0908_0056"/>
<organism evidence="5 6">
    <name type="scientific">Selenomonas flueggei ATCC 43531</name>
    <dbReference type="NCBI Taxonomy" id="638302"/>
    <lineage>
        <taxon>Bacteria</taxon>
        <taxon>Bacillati</taxon>
        <taxon>Bacillota</taxon>
        <taxon>Negativicutes</taxon>
        <taxon>Selenomonadales</taxon>
        <taxon>Selenomonadaceae</taxon>
        <taxon>Selenomonas</taxon>
    </lineage>
</organism>
<dbReference type="RefSeq" id="WP_006691298.1">
    <property type="nucleotide sequence ID" value="NZ_GG694010.1"/>
</dbReference>
<feature type="domain" description="ABC transporter" evidence="4">
    <location>
        <begin position="13"/>
        <end position="244"/>
    </location>
</feature>
<dbReference type="GO" id="GO:0016887">
    <property type="term" value="F:ATP hydrolysis activity"/>
    <property type="evidence" value="ECO:0007669"/>
    <property type="project" value="InterPro"/>
</dbReference>
<dbReference type="GO" id="GO:0005524">
    <property type="term" value="F:ATP binding"/>
    <property type="evidence" value="ECO:0007669"/>
    <property type="project" value="UniProtKB-KW"/>
</dbReference>
<dbReference type="OrthoDB" id="9802264at2"/>
<keyword evidence="1" id="KW-0813">Transport</keyword>
<gene>
    <name evidence="5" type="primary">tauB</name>
    <name evidence="5" type="ORF">HMPREF0908_0056</name>
</gene>
<dbReference type="EMBL" id="ACLA01000002">
    <property type="protein sequence ID" value="EEQ49474.1"/>
    <property type="molecule type" value="Genomic_DNA"/>
</dbReference>
<reference evidence="5 6" key="1">
    <citation type="submission" date="2009-04" db="EMBL/GenBank/DDBJ databases">
        <authorList>
            <person name="Qin X."/>
            <person name="Bachman B."/>
            <person name="Battles P."/>
            <person name="Bell A."/>
            <person name="Bess C."/>
            <person name="Bickham C."/>
            <person name="Chaboub L."/>
            <person name="Chen D."/>
            <person name="Coyle M."/>
            <person name="Deiros D.R."/>
            <person name="Dinh H."/>
            <person name="Forbes L."/>
            <person name="Fowler G."/>
            <person name="Francisco L."/>
            <person name="Fu Q."/>
            <person name="Gubbala S."/>
            <person name="Hale W."/>
            <person name="Han Y."/>
            <person name="Hemphill L."/>
            <person name="Highlander S.K."/>
            <person name="Hirani K."/>
            <person name="Hogues M."/>
            <person name="Jackson L."/>
            <person name="Jakkamsetti A."/>
            <person name="Javaid M."/>
            <person name="Jiang H."/>
            <person name="Korchina V."/>
            <person name="Kovar C."/>
            <person name="Lara F."/>
            <person name="Lee S."/>
            <person name="Mata R."/>
            <person name="Mathew T."/>
            <person name="Moen C."/>
            <person name="Morales K."/>
            <person name="Munidasa M."/>
            <person name="Nazareth L."/>
            <person name="Ngo R."/>
            <person name="Nguyen L."/>
            <person name="Okwuonu G."/>
            <person name="Ongeri F."/>
            <person name="Patil S."/>
            <person name="Petrosino J."/>
            <person name="Pham C."/>
            <person name="Pham P."/>
            <person name="Pu L.-L."/>
            <person name="Puazo M."/>
            <person name="Raj R."/>
            <person name="Reid J."/>
            <person name="Rouhana J."/>
            <person name="Saada N."/>
            <person name="Shang Y."/>
            <person name="Simmons D."/>
            <person name="Thornton R."/>
            <person name="Warren J."/>
            <person name="Weissenberger G."/>
            <person name="Zhang J."/>
            <person name="Zhang L."/>
            <person name="Zhou C."/>
            <person name="Zhu D."/>
            <person name="Muzny D."/>
            <person name="Worley K."/>
            <person name="Gibbs R."/>
        </authorList>
    </citation>
    <scope>NUCLEOTIDE SEQUENCE [LARGE SCALE GENOMIC DNA]</scope>
    <source>
        <strain evidence="5 6">ATCC 43531</strain>
    </source>
</reference>
<dbReference type="InterPro" id="IPR017871">
    <property type="entry name" value="ABC_transporter-like_CS"/>
</dbReference>
<dbReference type="Gene3D" id="3.40.50.300">
    <property type="entry name" value="P-loop containing nucleotide triphosphate hydrolases"/>
    <property type="match status" value="1"/>
</dbReference>
<keyword evidence="6" id="KW-1185">Reference proteome</keyword>
<evidence type="ECO:0000256" key="1">
    <source>
        <dbReference type="ARBA" id="ARBA00022448"/>
    </source>
</evidence>
<dbReference type="PANTHER" id="PTHR42788:SF13">
    <property type="entry name" value="ALIPHATIC SULFONATES IMPORT ATP-BINDING PROTEIN SSUB"/>
    <property type="match status" value="1"/>
</dbReference>
<dbReference type="PANTHER" id="PTHR42788">
    <property type="entry name" value="TAURINE IMPORT ATP-BINDING PROTEIN-RELATED"/>
    <property type="match status" value="1"/>
</dbReference>
<evidence type="ECO:0000313" key="5">
    <source>
        <dbReference type="EMBL" id="EEQ49474.1"/>
    </source>
</evidence>
<dbReference type="eggNOG" id="COG1116">
    <property type="taxonomic scope" value="Bacteria"/>
</dbReference>
<dbReference type="InterPro" id="IPR003439">
    <property type="entry name" value="ABC_transporter-like_ATP-bd"/>
</dbReference>
<dbReference type="Pfam" id="PF00005">
    <property type="entry name" value="ABC_tran"/>
    <property type="match status" value="1"/>
</dbReference>
<evidence type="ECO:0000256" key="3">
    <source>
        <dbReference type="ARBA" id="ARBA00022840"/>
    </source>
</evidence>
<dbReference type="CDD" id="cd03293">
    <property type="entry name" value="ABC_NrtD_SsuB_transporters"/>
    <property type="match status" value="1"/>
</dbReference>
<name>C4V0V1_9FIRM</name>
<dbReference type="EC" id="3.6.3.36" evidence="5"/>
<evidence type="ECO:0000313" key="6">
    <source>
        <dbReference type="Proteomes" id="UP000005309"/>
    </source>
</evidence>
<dbReference type="PROSITE" id="PS00211">
    <property type="entry name" value="ABC_TRANSPORTER_1"/>
    <property type="match status" value="1"/>
</dbReference>
<dbReference type="HOGENOM" id="CLU_000604_1_22_9"/>
<dbReference type="InterPro" id="IPR050166">
    <property type="entry name" value="ABC_transporter_ATP-bind"/>
</dbReference>
<protein>
    <submittedName>
        <fullName evidence="5">ABC transporter, ATP-binding protein</fullName>
        <ecNumber evidence="5">3.6.3.36</ecNumber>
    </submittedName>
</protein>
<proteinExistence type="predicted"/>
<dbReference type="Proteomes" id="UP000005309">
    <property type="component" value="Unassembled WGS sequence"/>
</dbReference>
<dbReference type="InterPro" id="IPR003593">
    <property type="entry name" value="AAA+_ATPase"/>
</dbReference>
<dbReference type="InterPro" id="IPR027417">
    <property type="entry name" value="P-loop_NTPase"/>
</dbReference>